<evidence type="ECO:0000313" key="3">
    <source>
        <dbReference type="EMBL" id="KAE8995324.1"/>
    </source>
</evidence>
<dbReference type="Proteomes" id="UP000429523">
    <property type="component" value="Unassembled WGS sequence"/>
</dbReference>
<dbReference type="Proteomes" id="UP000437068">
    <property type="component" value="Unassembled WGS sequence"/>
</dbReference>
<dbReference type="PROSITE" id="PS51257">
    <property type="entry name" value="PROKAR_LIPOPROTEIN"/>
    <property type="match status" value="1"/>
</dbReference>
<evidence type="ECO:0000313" key="13">
    <source>
        <dbReference type="Proteomes" id="UP000437068"/>
    </source>
</evidence>
<dbReference type="Proteomes" id="UP000441208">
    <property type="component" value="Unassembled WGS sequence"/>
</dbReference>
<feature type="region of interest" description="Disordered" evidence="1">
    <location>
        <begin position="48"/>
        <end position="70"/>
    </location>
</feature>
<accession>A0A6A3XYM2</accession>
<evidence type="ECO:0000313" key="14">
    <source>
        <dbReference type="Proteomes" id="UP000440367"/>
    </source>
</evidence>
<dbReference type="EMBL" id="QXGF01001263">
    <property type="protein sequence ID" value="KAE8931277.1"/>
    <property type="molecule type" value="Genomic_DNA"/>
</dbReference>
<dbReference type="Proteomes" id="UP000460718">
    <property type="component" value="Unassembled WGS sequence"/>
</dbReference>
<evidence type="ECO:0000313" key="16">
    <source>
        <dbReference type="Proteomes" id="UP000441208"/>
    </source>
</evidence>
<dbReference type="Proteomes" id="UP000486351">
    <property type="component" value="Unassembled WGS sequence"/>
</dbReference>
<evidence type="ECO:0000313" key="11">
    <source>
        <dbReference type="Proteomes" id="UP000429523"/>
    </source>
</evidence>
<dbReference type="Proteomes" id="UP000433483">
    <property type="component" value="Unassembled WGS sequence"/>
</dbReference>
<keyword evidence="12" id="KW-1185">Reference proteome</keyword>
<dbReference type="EMBL" id="QXGA01001159">
    <property type="protein sequence ID" value="KAE9127228.1"/>
    <property type="molecule type" value="Genomic_DNA"/>
</dbReference>
<evidence type="ECO:0000313" key="2">
    <source>
        <dbReference type="EMBL" id="KAE8931277.1"/>
    </source>
</evidence>
<organism evidence="8 14">
    <name type="scientific">Phytophthora fragariae</name>
    <dbReference type="NCBI Taxonomy" id="53985"/>
    <lineage>
        <taxon>Eukaryota</taxon>
        <taxon>Sar</taxon>
        <taxon>Stramenopiles</taxon>
        <taxon>Oomycota</taxon>
        <taxon>Peronosporomycetes</taxon>
        <taxon>Peronosporales</taxon>
        <taxon>Peronosporaceae</taxon>
        <taxon>Phytophthora</taxon>
    </lineage>
</organism>
<evidence type="ECO:0000313" key="19">
    <source>
        <dbReference type="Proteomes" id="UP000488956"/>
    </source>
</evidence>
<gene>
    <name evidence="9" type="ORF">PF001_g16787</name>
    <name evidence="8" type="ORF">PF002_g18811</name>
    <name evidence="7" type="ORF">PF005_g17451</name>
    <name evidence="6" type="ORF">PF006_g16554</name>
    <name evidence="5" type="ORF">PF007_g17573</name>
    <name evidence="10" type="ORF">PF008_g16916</name>
    <name evidence="2" type="ORF">PF009_g18659</name>
    <name evidence="4" type="ORF">PF010_g17037</name>
    <name evidence="3" type="ORF">PF011_g16379</name>
</gene>
<dbReference type="EMBL" id="QXFZ01001197">
    <property type="protein sequence ID" value="KAE9094963.1"/>
    <property type="molecule type" value="Genomic_DNA"/>
</dbReference>
<evidence type="ECO:0000313" key="17">
    <source>
        <dbReference type="Proteomes" id="UP000460718"/>
    </source>
</evidence>
<evidence type="ECO:0000313" key="18">
    <source>
        <dbReference type="Proteomes" id="UP000486351"/>
    </source>
</evidence>
<proteinExistence type="predicted"/>
<dbReference type="Proteomes" id="UP000488956">
    <property type="component" value="Unassembled WGS sequence"/>
</dbReference>
<dbReference type="EMBL" id="QXGB01001205">
    <property type="protein sequence ID" value="KAE9195013.1"/>
    <property type="molecule type" value="Genomic_DNA"/>
</dbReference>
<evidence type="ECO:0000313" key="8">
    <source>
        <dbReference type="EMBL" id="KAE9210470.1"/>
    </source>
</evidence>
<comment type="caution">
    <text evidence="8">The sequence shown here is derived from an EMBL/GenBank/DDBJ whole genome shotgun (WGS) entry which is preliminary data.</text>
</comment>
<protein>
    <submittedName>
        <fullName evidence="8">Uncharacterized protein</fullName>
    </submittedName>
</protein>
<reference evidence="11 12" key="1">
    <citation type="submission" date="2018-08" db="EMBL/GenBank/DDBJ databases">
        <title>Genomic investigation of the strawberry pathogen Phytophthora fragariae indicates pathogenicity is determined by transcriptional variation in three key races.</title>
        <authorList>
            <person name="Adams T.M."/>
            <person name="Armitage A.D."/>
            <person name="Sobczyk M.K."/>
            <person name="Bates H.J."/>
            <person name="Dunwell J.M."/>
            <person name="Nellist C.F."/>
            <person name="Harrison R.J."/>
        </authorList>
    </citation>
    <scope>NUCLEOTIDE SEQUENCE [LARGE SCALE GENOMIC DNA]</scope>
    <source>
        <strain evidence="9 13">A4</strain>
        <strain evidence="8 14">BC-1</strain>
        <strain evidence="7 12">NOV-27</strain>
        <strain evidence="6 15">NOV-5</strain>
        <strain evidence="5 16">NOV-71</strain>
        <strain evidence="10 18">NOV-77</strain>
        <strain evidence="2 11">NOV-9</strain>
        <strain evidence="4 19">ONT-3</strain>
        <strain evidence="3 17">SCRP245</strain>
    </source>
</reference>
<evidence type="ECO:0000313" key="6">
    <source>
        <dbReference type="EMBL" id="KAE9127228.1"/>
    </source>
</evidence>
<dbReference type="EMBL" id="QXFX01001204">
    <property type="protein sequence ID" value="KAE9094591.1"/>
    <property type="molecule type" value="Genomic_DNA"/>
</dbReference>
<dbReference type="EMBL" id="QXGD01001259">
    <property type="protein sequence ID" value="KAE9210470.1"/>
    <property type="molecule type" value="Genomic_DNA"/>
</dbReference>
<dbReference type="AlphaFoldDB" id="A0A6A3XYM2"/>
<evidence type="ECO:0000313" key="4">
    <source>
        <dbReference type="EMBL" id="KAE9094591.1"/>
    </source>
</evidence>
<name>A0A6A3XYM2_9STRA</name>
<evidence type="ECO:0000313" key="7">
    <source>
        <dbReference type="EMBL" id="KAE9195013.1"/>
    </source>
</evidence>
<dbReference type="EMBL" id="QXFY01001190">
    <property type="protein sequence ID" value="KAE9325251.1"/>
    <property type="molecule type" value="Genomic_DNA"/>
</dbReference>
<evidence type="ECO:0000313" key="9">
    <source>
        <dbReference type="EMBL" id="KAE9296617.1"/>
    </source>
</evidence>
<evidence type="ECO:0000313" key="5">
    <source>
        <dbReference type="EMBL" id="KAE9094963.1"/>
    </source>
</evidence>
<dbReference type="Proteomes" id="UP000440732">
    <property type="component" value="Unassembled WGS sequence"/>
</dbReference>
<evidence type="ECO:0000313" key="15">
    <source>
        <dbReference type="Proteomes" id="UP000440732"/>
    </source>
</evidence>
<dbReference type="Proteomes" id="UP000440367">
    <property type="component" value="Unassembled WGS sequence"/>
</dbReference>
<dbReference type="EMBL" id="QXFW01001167">
    <property type="protein sequence ID" value="KAE8995324.1"/>
    <property type="molecule type" value="Genomic_DNA"/>
</dbReference>
<sequence>MWKTFRTCSRMSIGFLSFAACSSSISDVVLPCFAASMCLFSVSYSRSRSFGSKRPRGRCTLVGSTSSKRS</sequence>
<dbReference type="EMBL" id="QXGE01001171">
    <property type="protein sequence ID" value="KAE9296617.1"/>
    <property type="molecule type" value="Genomic_DNA"/>
</dbReference>
<evidence type="ECO:0000313" key="10">
    <source>
        <dbReference type="EMBL" id="KAE9325251.1"/>
    </source>
</evidence>
<evidence type="ECO:0000256" key="1">
    <source>
        <dbReference type="SAM" id="MobiDB-lite"/>
    </source>
</evidence>
<evidence type="ECO:0000313" key="12">
    <source>
        <dbReference type="Proteomes" id="UP000433483"/>
    </source>
</evidence>